<sequence>MKQYTNSIPMNKVSLFNENKYNFFKDEYINDDDEMVPPHMIIKRRISRRMMTSLICVGYEGALKIINLSQVWDSILRISGFIEM</sequence>
<comment type="caution">
    <text evidence="2">The sequence shown here is derived from an EMBL/GenBank/DDBJ whole genome shotgun (WGS) entry which is preliminary data.</text>
</comment>
<keyword evidence="3" id="KW-1185">Reference proteome</keyword>
<dbReference type="EMBL" id="JAWPEI010000026">
    <property type="protein sequence ID" value="KAK4707135.1"/>
    <property type="molecule type" value="Genomic_DNA"/>
</dbReference>
<dbReference type="AlphaFoldDB" id="A0AAV9K3H3"/>
<dbReference type="GO" id="GO:0010150">
    <property type="term" value="P:leaf senescence"/>
    <property type="evidence" value="ECO:0007669"/>
    <property type="project" value="UniProtKB-ARBA"/>
</dbReference>
<comment type="similarity">
    <text evidence="1">Belongs to the senescence regulator S40 family.</text>
</comment>
<reference evidence="2 3" key="1">
    <citation type="submission" date="2023-10" db="EMBL/GenBank/DDBJ databases">
        <title>Genome-Wide Identification Analysis in wild type Solanum Pinnatisectum Reveals Some Genes Defensing Phytophthora Infestans.</title>
        <authorList>
            <person name="Sun C."/>
        </authorList>
    </citation>
    <scope>NUCLEOTIDE SEQUENCE [LARGE SCALE GENOMIC DNA]</scope>
    <source>
        <strain evidence="2">LQN</strain>
        <tissue evidence="2">Leaf</tissue>
    </source>
</reference>
<dbReference type="InterPro" id="IPR007608">
    <property type="entry name" value="Senescence_reg_S40"/>
</dbReference>
<evidence type="ECO:0000313" key="3">
    <source>
        <dbReference type="Proteomes" id="UP001311915"/>
    </source>
</evidence>
<name>A0AAV9K3H3_9SOLN</name>
<proteinExistence type="inferred from homology"/>
<accession>A0AAV9K3H3</accession>
<organism evidence="2 3">
    <name type="scientific">Solanum pinnatisectum</name>
    <name type="common">tansyleaf nightshade</name>
    <dbReference type="NCBI Taxonomy" id="50273"/>
    <lineage>
        <taxon>Eukaryota</taxon>
        <taxon>Viridiplantae</taxon>
        <taxon>Streptophyta</taxon>
        <taxon>Embryophyta</taxon>
        <taxon>Tracheophyta</taxon>
        <taxon>Spermatophyta</taxon>
        <taxon>Magnoliopsida</taxon>
        <taxon>eudicotyledons</taxon>
        <taxon>Gunneridae</taxon>
        <taxon>Pentapetalae</taxon>
        <taxon>asterids</taxon>
        <taxon>lamiids</taxon>
        <taxon>Solanales</taxon>
        <taxon>Solanaceae</taxon>
        <taxon>Solanoideae</taxon>
        <taxon>Solaneae</taxon>
        <taxon>Solanum</taxon>
    </lineage>
</organism>
<dbReference type="Proteomes" id="UP001311915">
    <property type="component" value="Unassembled WGS sequence"/>
</dbReference>
<evidence type="ECO:0000256" key="1">
    <source>
        <dbReference type="ARBA" id="ARBA00034773"/>
    </source>
</evidence>
<dbReference type="Pfam" id="PF04520">
    <property type="entry name" value="Senescence_reg"/>
    <property type="match status" value="1"/>
</dbReference>
<protein>
    <submittedName>
        <fullName evidence="2">Uncharacterized protein</fullName>
    </submittedName>
</protein>
<evidence type="ECO:0000313" key="2">
    <source>
        <dbReference type="EMBL" id="KAK4707135.1"/>
    </source>
</evidence>
<gene>
    <name evidence="2" type="ORF">R3W88_033274</name>
</gene>